<dbReference type="InterPro" id="IPR043513">
    <property type="entry name" value="Cenp-F"/>
</dbReference>
<dbReference type="PANTHER" id="PTHR18874:SF10">
    <property type="entry name" value="CENTROMERE PROTEIN F"/>
    <property type="match status" value="1"/>
</dbReference>
<feature type="region of interest" description="Disordered" evidence="2">
    <location>
        <begin position="107"/>
        <end position="126"/>
    </location>
</feature>
<evidence type="ECO:0000313" key="4">
    <source>
        <dbReference type="EMBL" id="KAK2180505.1"/>
    </source>
</evidence>
<sequence length="126" mass="15231">MSWASHEWKDGLPLKALSNIEELEKQRDRLRKELQQRQLQIESMEQVNTKQKQKFDVERMAYSAMATDNKMLMETCEQLEKKRHRLEYDLQMKEAQLLQIEEGYTQKKKQLDEQSHKVRKSTFSQN</sequence>
<keyword evidence="5" id="KW-1185">Reference proteome</keyword>
<dbReference type="GO" id="GO:0008017">
    <property type="term" value="F:microtubule binding"/>
    <property type="evidence" value="ECO:0007669"/>
    <property type="project" value="InterPro"/>
</dbReference>
<evidence type="ECO:0000259" key="3">
    <source>
        <dbReference type="Pfam" id="PF10481"/>
    </source>
</evidence>
<dbReference type="PANTHER" id="PTHR18874">
    <property type="entry name" value="CMF/LEK/CENP CELL DIVISION-RELATED"/>
    <property type="match status" value="1"/>
</dbReference>
<dbReference type="GO" id="GO:0010389">
    <property type="term" value="P:regulation of G2/M transition of mitotic cell cycle"/>
    <property type="evidence" value="ECO:0007669"/>
    <property type="project" value="TreeGrafter"/>
</dbReference>
<dbReference type="AlphaFoldDB" id="A0AAD9NS83"/>
<dbReference type="GO" id="GO:0000278">
    <property type="term" value="P:mitotic cell cycle"/>
    <property type="evidence" value="ECO:0007669"/>
    <property type="project" value="TreeGrafter"/>
</dbReference>
<dbReference type="GO" id="GO:0000775">
    <property type="term" value="C:chromosome, centromeric region"/>
    <property type="evidence" value="ECO:0007669"/>
    <property type="project" value="InterPro"/>
</dbReference>
<evidence type="ECO:0000256" key="2">
    <source>
        <dbReference type="SAM" id="MobiDB-lite"/>
    </source>
</evidence>
<dbReference type="GO" id="GO:0005634">
    <property type="term" value="C:nucleus"/>
    <property type="evidence" value="ECO:0007669"/>
    <property type="project" value="TreeGrafter"/>
</dbReference>
<keyword evidence="1" id="KW-0175">Coiled coil</keyword>
<dbReference type="Pfam" id="PF10481">
    <property type="entry name" value="CENP-F_N"/>
    <property type="match status" value="1"/>
</dbReference>
<dbReference type="EMBL" id="JAODUO010000440">
    <property type="protein sequence ID" value="KAK2180505.1"/>
    <property type="molecule type" value="Genomic_DNA"/>
</dbReference>
<organism evidence="4 5">
    <name type="scientific">Ridgeia piscesae</name>
    <name type="common">Tubeworm</name>
    <dbReference type="NCBI Taxonomy" id="27915"/>
    <lineage>
        <taxon>Eukaryota</taxon>
        <taxon>Metazoa</taxon>
        <taxon>Spiralia</taxon>
        <taxon>Lophotrochozoa</taxon>
        <taxon>Annelida</taxon>
        <taxon>Polychaeta</taxon>
        <taxon>Sedentaria</taxon>
        <taxon>Canalipalpata</taxon>
        <taxon>Sabellida</taxon>
        <taxon>Siboglinidae</taxon>
        <taxon>Ridgeia</taxon>
    </lineage>
</organism>
<dbReference type="GO" id="GO:0070840">
    <property type="term" value="F:dynein complex binding"/>
    <property type="evidence" value="ECO:0007669"/>
    <property type="project" value="TreeGrafter"/>
</dbReference>
<comment type="caution">
    <text evidence="4">The sequence shown here is derived from an EMBL/GenBank/DDBJ whole genome shotgun (WGS) entry which is preliminary data.</text>
</comment>
<feature type="domain" description="Centromere protein Cenp-F N-terminal" evidence="3">
    <location>
        <begin position="1"/>
        <end position="121"/>
    </location>
</feature>
<dbReference type="GO" id="GO:0051310">
    <property type="term" value="P:metaphase chromosome alignment"/>
    <property type="evidence" value="ECO:0007669"/>
    <property type="project" value="TreeGrafter"/>
</dbReference>
<dbReference type="InterPro" id="IPR018463">
    <property type="entry name" value="Centromere_CenpF_N"/>
</dbReference>
<feature type="coiled-coil region" evidence="1">
    <location>
        <begin position="20"/>
        <end position="96"/>
    </location>
</feature>
<name>A0AAD9NS83_RIDPI</name>
<gene>
    <name evidence="4" type="ORF">NP493_440g03034</name>
</gene>
<accession>A0AAD9NS83</accession>
<dbReference type="GO" id="GO:0000922">
    <property type="term" value="C:spindle pole"/>
    <property type="evidence" value="ECO:0007669"/>
    <property type="project" value="TreeGrafter"/>
</dbReference>
<evidence type="ECO:0000256" key="1">
    <source>
        <dbReference type="SAM" id="Coils"/>
    </source>
</evidence>
<dbReference type="Proteomes" id="UP001209878">
    <property type="component" value="Unassembled WGS sequence"/>
</dbReference>
<reference evidence="4" key="1">
    <citation type="journal article" date="2023" name="Mol. Biol. Evol.">
        <title>Third-Generation Sequencing Reveals the Adaptive Role of the Epigenome in Three Deep-Sea Polychaetes.</title>
        <authorList>
            <person name="Perez M."/>
            <person name="Aroh O."/>
            <person name="Sun Y."/>
            <person name="Lan Y."/>
            <person name="Juniper S.K."/>
            <person name="Young C.R."/>
            <person name="Angers B."/>
            <person name="Qian P.Y."/>
        </authorList>
    </citation>
    <scope>NUCLEOTIDE SEQUENCE</scope>
    <source>
        <tissue evidence="4">Vestimentum</tissue>
    </source>
</reference>
<protein>
    <recommendedName>
        <fullName evidence="3">Centromere protein Cenp-F N-terminal domain-containing protein</fullName>
    </recommendedName>
</protein>
<proteinExistence type="predicted"/>
<evidence type="ECO:0000313" key="5">
    <source>
        <dbReference type="Proteomes" id="UP001209878"/>
    </source>
</evidence>